<dbReference type="OrthoDB" id="9795402at2"/>
<dbReference type="InterPro" id="IPR002725">
    <property type="entry name" value="YgjP-like_metallopeptidase"/>
</dbReference>
<protein>
    <submittedName>
        <fullName evidence="2">Metal-dependent hydrolase</fullName>
    </submittedName>
</protein>
<keyword evidence="3" id="KW-1185">Reference proteome</keyword>
<organism evidence="2 3">
    <name type="scientific">Sphingomonas psychrotolerans</name>
    <dbReference type="NCBI Taxonomy" id="1327635"/>
    <lineage>
        <taxon>Bacteria</taxon>
        <taxon>Pseudomonadati</taxon>
        <taxon>Pseudomonadota</taxon>
        <taxon>Alphaproteobacteria</taxon>
        <taxon>Sphingomonadales</taxon>
        <taxon>Sphingomonadaceae</taxon>
        <taxon>Sphingomonas</taxon>
    </lineage>
</organism>
<sequence length="229" mass="25612">MTGAIEIVRHARARRMRLAVDPRDGKVRLTLPPRASIKKGLAWAEEQRGWIATQQARLPGSLPLAPGARFPFGGCDIEIDYVPTAPRVPRREGERLICGGPREGLERRIERWLRAEALRVLSAETAEYAERAGVSVTRVSIGDPRGRWGSCASSGAIRYSWRLILAPDFVRRATVAHEVAHRIHMNHSPVFHRLVQTLFEADPTPARHWLRRNGAALHWVGRGNEAPTA</sequence>
<evidence type="ECO:0000259" key="1">
    <source>
        <dbReference type="Pfam" id="PF01863"/>
    </source>
</evidence>
<name>A0A2K8MGT5_9SPHN</name>
<dbReference type="Gene3D" id="3.30.2010.10">
    <property type="entry name" value="Metalloproteases ('zincins'), catalytic domain"/>
    <property type="match status" value="1"/>
</dbReference>
<accession>A0A2K8MGT5</accession>
<dbReference type="Proteomes" id="UP000229081">
    <property type="component" value="Chromosome"/>
</dbReference>
<dbReference type="Pfam" id="PF01863">
    <property type="entry name" value="YgjP-like"/>
    <property type="match status" value="1"/>
</dbReference>
<dbReference type="AlphaFoldDB" id="A0A2K8MGT5"/>
<dbReference type="InterPro" id="IPR053136">
    <property type="entry name" value="UTP_pyrophosphatase-like"/>
</dbReference>
<dbReference type="CDD" id="cd07344">
    <property type="entry name" value="M48_yhfN_like"/>
    <property type="match status" value="1"/>
</dbReference>
<dbReference type="KEGG" id="sphc:CVN68_14930"/>
<gene>
    <name evidence="2" type="ORF">CVN68_14930</name>
</gene>
<dbReference type="PANTHER" id="PTHR30399:SF1">
    <property type="entry name" value="UTP PYROPHOSPHATASE"/>
    <property type="match status" value="1"/>
</dbReference>
<dbReference type="PANTHER" id="PTHR30399">
    <property type="entry name" value="UNCHARACTERIZED PROTEIN YGJP"/>
    <property type="match status" value="1"/>
</dbReference>
<reference evidence="2 3" key="1">
    <citation type="submission" date="2017-11" db="EMBL/GenBank/DDBJ databases">
        <title>Complete genome sequence of Sphingomonas sp. Strain Cra20, a psychrotolerant potential plant growth promoting rhizobacteria.</title>
        <authorList>
            <person name="Luo Y."/>
        </authorList>
    </citation>
    <scope>NUCLEOTIDE SEQUENCE [LARGE SCALE GENOMIC DNA]</scope>
    <source>
        <strain evidence="2 3">Cra20</strain>
    </source>
</reference>
<dbReference type="GO" id="GO:0016787">
    <property type="term" value="F:hydrolase activity"/>
    <property type="evidence" value="ECO:0007669"/>
    <property type="project" value="UniProtKB-KW"/>
</dbReference>
<keyword evidence="2" id="KW-0378">Hydrolase</keyword>
<evidence type="ECO:0000313" key="2">
    <source>
        <dbReference type="EMBL" id="ATY33098.1"/>
    </source>
</evidence>
<feature type="domain" description="YgjP-like metallopeptidase" evidence="1">
    <location>
        <begin position="16"/>
        <end position="212"/>
    </location>
</feature>
<dbReference type="EMBL" id="CP024923">
    <property type="protein sequence ID" value="ATY33098.1"/>
    <property type="molecule type" value="Genomic_DNA"/>
</dbReference>
<evidence type="ECO:0000313" key="3">
    <source>
        <dbReference type="Proteomes" id="UP000229081"/>
    </source>
</evidence>
<proteinExistence type="predicted"/>
<dbReference type="RefSeq" id="WP_100282903.1">
    <property type="nucleotide sequence ID" value="NZ_CP024923.1"/>
</dbReference>